<evidence type="ECO:0000256" key="1">
    <source>
        <dbReference type="SAM" id="MobiDB-lite"/>
    </source>
</evidence>
<sequence>MGKAKGNGFPNINENQFIRIERSA</sequence>
<proteinExistence type="predicted"/>
<dbReference type="EMBL" id="UINC01148716">
    <property type="protein sequence ID" value="SVD40762.1"/>
    <property type="molecule type" value="Genomic_DNA"/>
</dbReference>
<organism evidence="2">
    <name type="scientific">marine metagenome</name>
    <dbReference type="NCBI Taxonomy" id="408172"/>
    <lineage>
        <taxon>unclassified sequences</taxon>
        <taxon>metagenomes</taxon>
        <taxon>ecological metagenomes</taxon>
    </lineage>
</organism>
<feature type="non-terminal residue" evidence="2">
    <location>
        <position position="24"/>
    </location>
</feature>
<accession>A0A382V2Q2</accession>
<evidence type="ECO:0000313" key="2">
    <source>
        <dbReference type="EMBL" id="SVD40762.1"/>
    </source>
</evidence>
<dbReference type="AlphaFoldDB" id="A0A382V2Q2"/>
<name>A0A382V2Q2_9ZZZZ</name>
<reference evidence="2" key="1">
    <citation type="submission" date="2018-05" db="EMBL/GenBank/DDBJ databases">
        <authorList>
            <person name="Lanie J.A."/>
            <person name="Ng W.-L."/>
            <person name="Kazmierczak K.M."/>
            <person name="Andrzejewski T.M."/>
            <person name="Davidsen T.M."/>
            <person name="Wayne K.J."/>
            <person name="Tettelin H."/>
            <person name="Glass J.I."/>
            <person name="Rusch D."/>
            <person name="Podicherti R."/>
            <person name="Tsui H.-C.T."/>
            <person name="Winkler M.E."/>
        </authorList>
    </citation>
    <scope>NUCLEOTIDE SEQUENCE</scope>
</reference>
<protein>
    <submittedName>
        <fullName evidence="2">Uncharacterized protein</fullName>
    </submittedName>
</protein>
<gene>
    <name evidence="2" type="ORF">METZ01_LOCUS393616</name>
</gene>
<feature type="region of interest" description="Disordered" evidence="1">
    <location>
        <begin position="1"/>
        <end position="24"/>
    </location>
</feature>